<reference evidence="8 9" key="1">
    <citation type="submission" date="2017-01" db="EMBL/GenBank/DDBJ databases">
        <authorList>
            <person name="Mah S.A."/>
            <person name="Swanson W.J."/>
            <person name="Moy G.W."/>
            <person name="Vacquier V.D."/>
        </authorList>
    </citation>
    <scope>NUCLEOTIDE SEQUENCE [LARGE SCALE GENOMIC DNA]</scope>
    <source>
        <strain evidence="8 9">ASpG1</strain>
    </source>
</reference>
<evidence type="ECO:0000256" key="2">
    <source>
        <dbReference type="ARBA" id="ARBA00013090"/>
    </source>
</evidence>
<dbReference type="Gene3D" id="3.40.50.1860">
    <property type="match status" value="2"/>
</dbReference>
<dbReference type="HAMAP" id="MF_00258">
    <property type="entry name" value="Glu_racemase"/>
    <property type="match status" value="1"/>
</dbReference>
<evidence type="ECO:0000256" key="1">
    <source>
        <dbReference type="ARBA" id="ARBA00001602"/>
    </source>
</evidence>
<feature type="active site" description="Proton donor/acceptor" evidence="7">
    <location>
        <position position="182"/>
    </location>
</feature>
<keyword evidence="9" id="KW-1185">Reference proteome</keyword>
<proteinExistence type="inferred from homology"/>
<sequence length="269" mass="29094">MVLFLDSGVGGLVYLEEFQSRFPGVPCCYVADTAFFPYGSRSPRNVRDRLVALVGAVLREEISPQVIVVACNTASVVALEALRRTYPHPFVGVVPAVKPAAARTRSGHLALLATLQTTKDPYTDGLVKTFARYCRVSRLGLPGLVQAAEESFCSGEDGVARVIEEEVVPCLANDVDTVVLACTHFVRYRHLFSQILGPSVAVVDSLEGVVQRIAAVYPPGLRQGGSPASEDKPFLFHTSPLSPRYSCIDGRYRVRNLAFLPTAGEVLSP</sequence>
<organism evidence="8 9">
    <name type="scientific">Alkalispirochaeta americana</name>
    <dbReference type="NCBI Taxonomy" id="159291"/>
    <lineage>
        <taxon>Bacteria</taxon>
        <taxon>Pseudomonadati</taxon>
        <taxon>Spirochaetota</taxon>
        <taxon>Spirochaetia</taxon>
        <taxon>Spirochaetales</taxon>
        <taxon>Spirochaetaceae</taxon>
        <taxon>Alkalispirochaeta</taxon>
    </lineage>
</organism>
<dbReference type="GO" id="GO:0071555">
    <property type="term" value="P:cell wall organization"/>
    <property type="evidence" value="ECO:0007669"/>
    <property type="project" value="UniProtKB-KW"/>
</dbReference>
<dbReference type="AlphaFoldDB" id="A0A1N6P265"/>
<dbReference type="PROSITE" id="PS00923">
    <property type="entry name" value="ASP_GLU_RACEMASE_1"/>
    <property type="match status" value="1"/>
</dbReference>
<evidence type="ECO:0000256" key="6">
    <source>
        <dbReference type="ARBA" id="ARBA00023316"/>
    </source>
</evidence>
<keyword evidence="6 7" id="KW-0961">Cell wall biogenesis/degradation</keyword>
<dbReference type="SUPFAM" id="SSF53681">
    <property type="entry name" value="Aspartate/glutamate racemase"/>
    <property type="match status" value="2"/>
</dbReference>
<dbReference type="Pfam" id="PF01177">
    <property type="entry name" value="Asp_Glu_race"/>
    <property type="match status" value="1"/>
</dbReference>
<feature type="active site" description="Proton donor/acceptor" evidence="7">
    <location>
        <position position="71"/>
    </location>
</feature>
<keyword evidence="3 7" id="KW-0133">Cell shape</keyword>
<dbReference type="RefSeq" id="WP_076487639.1">
    <property type="nucleotide sequence ID" value="NZ_FTMS01000002.1"/>
</dbReference>
<evidence type="ECO:0000313" key="8">
    <source>
        <dbReference type="EMBL" id="SIP98357.1"/>
    </source>
</evidence>
<dbReference type="UniPathway" id="UPA00219"/>
<dbReference type="EMBL" id="FTMS01000002">
    <property type="protein sequence ID" value="SIP98357.1"/>
    <property type="molecule type" value="Genomic_DNA"/>
</dbReference>
<keyword evidence="4 7" id="KW-0573">Peptidoglycan synthesis</keyword>
<evidence type="ECO:0000256" key="3">
    <source>
        <dbReference type="ARBA" id="ARBA00022960"/>
    </source>
</evidence>
<dbReference type="InterPro" id="IPR015942">
    <property type="entry name" value="Asp/Glu/hydantoin_racemase"/>
</dbReference>
<dbReference type="Proteomes" id="UP000186400">
    <property type="component" value="Unassembled WGS sequence"/>
</dbReference>
<evidence type="ECO:0000256" key="7">
    <source>
        <dbReference type="HAMAP-Rule" id="MF_00258"/>
    </source>
</evidence>
<protein>
    <recommendedName>
        <fullName evidence="2 7">Glutamate racemase</fullName>
        <ecNumber evidence="2 7">5.1.1.3</ecNumber>
    </recommendedName>
</protein>
<dbReference type="GO" id="GO:0008881">
    <property type="term" value="F:glutamate racemase activity"/>
    <property type="evidence" value="ECO:0007669"/>
    <property type="project" value="UniProtKB-UniRule"/>
</dbReference>
<evidence type="ECO:0000256" key="5">
    <source>
        <dbReference type="ARBA" id="ARBA00023235"/>
    </source>
</evidence>
<evidence type="ECO:0000256" key="4">
    <source>
        <dbReference type="ARBA" id="ARBA00022984"/>
    </source>
</evidence>
<comment type="function">
    <text evidence="7">Provides the (R)-glutamate required for cell wall biosynthesis.</text>
</comment>
<comment type="pathway">
    <text evidence="7">Cell wall biogenesis; peptidoglycan biosynthesis.</text>
</comment>
<name>A0A1N6P265_9SPIO</name>
<dbReference type="NCBIfam" id="TIGR00067">
    <property type="entry name" value="glut_race"/>
    <property type="match status" value="1"/>
</dbReference>
<keyword evidence="5 7" id="KW-0413">Isomerase</keyword>
<comment type="similarity">
    <text evidence="7">Belongs to the aspartate/glutamate racemases family.</text>
</comment>
<dbReference type="InterPro" id="IPR018187">
    <property type="entry name" value="Asp/Glu_racemase_AS_1"/>
</dbReference>
<dbReference type="GO" id="GO:0009252">
    <property type="term" value="P:peptidoglycan biosynthetic process"/>
    <property type="evidence" value="ECO:0007669"/>
    <property type="project" value="UniProtKB-UniRule"/>
</dbReference>
<feature type="binding site" evidence="7">
    <location>
        <begin position="183"/>
        <end position="184"/>
    </location>
    <ligand>
        <name>substrate</name>
    </ligand>
</feature>
<gene>
    <name evidence="7" type="primary">murI</name>
    <name evidence="8" type="ORF">SAMN05920897_10288</name>
</gene>
<dbReference type="PANTHER" id="PTHR21198">
    <property type="entry name" value="GLUTAMATE RACEMASE"/>
    <property type="match status" value="1"/>
</dbReference>
<feature type="binding site" evidence="7">
    <location>
        <begin position="72"/>
        <end position="73"/>
    </location>
    <ligand>
        <name>substrate</name>
    </ligand>
</feature>
<feature type="binding site" evidence="7">
    <location>
        <begin position="38"/>
        <end position="39"/>
    </location>
    <ligand>
        <name>substrate</name>
    </ligand>
</feature>
<evidence type="ECO:0000313" key="9">
    <source>
        <dbReference type="Proteomes" id="UP000186400"/>
    </source>
</evidence>
<dbReference type="OrthoDB" id="9801055at2"/>
<accession>A0A1N6P265</accession>
<dbReference type="InterPro" id="IPR004391">
    <property type="entry name" value="Glu_race"/>
</dbReference>
<comment type="catalytic activity">
    <reaction evidence="1 7">
        <text>L-glutamate = D-glutamate</text>
        <dbReference type="Rhea" id="RHEA:12813"/>
        <dbReference type="ChEBI" id="CHEBI:29985"/>
        <dbReference type="ChEBI" id="CHEBI:29986"/>
        <dbReference type="EC" id="5.1.1.3"/>
    </reaction>
</comment>
<dbReference type="GO" id="GO:0008360">
    <property type="term" value="P:regulation of cell shape"/>
    <property type="evidence" value="ECO:0007669"/>
    <property type="project" value="UniProtKB-KW"/>
</dbReference>
<dbReference type="EC" id="5.1.1.3" evidence="2 7"/>
<dbReference type="PANTHER" id="PTHR21198:SF2">
    <property type="entry name" value="GLUTAMATE RACEMASE"/>
    <property type="match status" value="1"/>
</dbReference>
<dbReference type="InterPro" id="IPR001920">
    <property type="entry name" value="Asp/Glu_race"/>
</dbReference>
<dbReference type="STRING" id="159291.SAMN05920897_10288"/>
<feature type="binding site" evidence="7">
    <location>
        <begin position="6"/>
        <end position="7"/>
    </location>
    <ligand>
        <name>substrate</name>
    </ligand>
</feature>